<dbReference type="GO" id="GO:0009252">
    <property type="term" value="P:peptidoglycan biosynthetic process"/>
    <property type="evidence" value="ECO:0007669"/>
    <property type="project" value="UniProtKB-UniPathway"/>
</dbReference>
<dbReference type="Pfam" id="PF20142">
    <property type="entry name" value="Scaffold"/>
    <property type="match status" value="1"/>
</dbReference>
<dbReference type="Gene3D" id="2.40.440.10">
    <property type="entry name" value="L,D-transpeptidase catalytic domain-like"/>
    <property type="match status" value="1"/>
</dbReference>
<dbReference type="EMBL" id="JRQD01000004">
    <property type="protein sequence ID" value="KGM06476.1"/>
    <property type="molecule type" value="Genomic_DNA"/>
</dbReference>
<dbReference type="Proteomes" id="UP000029999">
    <property type="component" value="Unassembled WGS sequence"/>
</dbReference>
<evidence type="ECO:0000256" key="4">
    <source>
        <dbReference type="ARBA" id="ARBA00022960"/>
    </source>
</evidence>
<dbReference type="AlphaFoldDB" id="A0A0A0BET5"/>
<gene>
    <name evidence="9" type="ORF">LP43_1698</name>
</gene>
<reference evidence="9 10" key="1">
    <citation type="submission" date="2014-09" db="EMBL/GenBank/DDBJ databases">
        <authorList>
            <person name="Grob C."/>
            <person name="Taubert M."/>
            <person name="Howat A.M."/>
            <person name="Burns O.J."/>
            <person name="Dixon J.L."/>
            <person name="Chen Y."/>
            <person name="Murrell J.C."/>
        </authorList>
    </citation>
    <scope>NUCLEOTIDE SEQUENCE [LARGE SCALE GENOMIC DNA]</scope>
    <source>
        <strain evidence="9">L4</strain>
    </source>
</reference>
<evidence type="ECO:0000259" key="8">
    <source>
        <dbReference type="PROSITE" id="PS52029"/>
    </source>
</evidence>
<dbReference type="GO" id="GO:0071555">
    <property type="term" value="P:cell wall organization"/>
    <property type="evidence" value="ECO:0007669"/>
    <property type="project" value="UniProtKB-UniRule"/>
</dbReference>
<organism evidence="9 10">
    <name type="scientific">Methylophaga thiooxydans</name>
    <dbReference type="NCBI Taxonomy" id="392484"/>
    <lineage>
        <taxon>Bacteria</taxon>
        <taxon>Pseudomonadati</taxon>
        <taxon>Pseudomonadota</taxon>
        <taxon>Gammaproteobacteria</taxon>
        <taxon>Thiotrichales</taxon>
        <taxon>Piscirickettsiaceae</taxon>
        <taxon>Methylophaga</taxon>
    </lineage>
</organism>
<name>A0A0A0BET5_9GAMM</name>
<dbReference type="UniPathway" id="UPA00219"/>
<dbReference type="InterPro" id="IPR038063">
    <property type="entry name" value="Transpep_catalytic_dom"/>
</dbReference>
<comment type="pathway">
    <text evidence="1 7">Cell wall biogenesis; peptidoglycan biosynthesis.</text>
</comment>
<evidence type="ECO:0000256" key="5">
    <source>
        <dbReference type="ARBA" id="ARBA00022984"/>
    </source>
</evidence>
<dbReference type="SUPFAM" id="SSF141523">
    <property type="entry name" value="L,D-transpeptidase catalytic domain-like"/>
    <property type="match status" value="1"/>
</dbReference>
<keyword evidence="4 7" id="KW-0133">Cell shape</keyword>
<keyword evidence="3" id="KW-0808">Transferase</keyword>
<comment type="caution">
    <text evidence="9">The sequence shown here is derived from an EMBL/GenBank/DDBJ whole genome shotgun (WGS) entry which is preliminary data.</text>
</comment>
<dbReference type="SUPFAM" id="SSF47090">
    <property type="entry name" value="PGBD-like"/>
    <property type="match status" value="1"/>
</dbReference>
<evidence type="ECO:0000256" key="6">
    <source>
        <dbReference type="ARBA" id="ARBA00023316"/>
    </source>
</evidence>
<dbReference type="InterPro" id="IPR052905">
    <property type="entry name" value="LD-transpeptidase_YkuD-like"/>
</dbReference>
<feature type="active site" description="Nucleophile" evidence="7">
    <location>
        <position position="429"/>
    </location>
</feature>
<evidence type="ECO:0000313" key="9">
    <source>
        <dbReference type="EMBL" id="KGM06476.1"/>
    </source>
</evidence>
<dbReference type="STRING" id="392484.LP43_1698"/>
<dbReference type="InterPro" id="IPR036365">
    <property type="entry name" value="PGBD-like_sf"/>
</dbReference>
<feature type="domain" description="L,D-TPase catalytic" evidence="8">
    <location>
        <begin position="273"/>
        <end position="473"/>
    </location>
</feature>
<dbReference type="InterPro" id="IPR045380">
    <property type="entry name" value="LD_TPept_scaffold_dom"/>
</dbReference>
<dbReference type="Pfam" id="PF01471">
    <property type="entry name" value="PG_binding_1"/>
    <property type="match status" value="1"/>
</dbReference>
<sequence>MVMGLSSSLMAKVQPQSLPAPDHPQLSIFTEQQQFVWLDDLTLTAQAEDALSFIKAATIHGLDPEDYHFSLLQKLSQQPTIKLARYFDTLLTDAMLDLIHDLAIGRLDPAQTDPTWFIPRDKVNPAEELQKALLNPYIKNVLNKLLPPLPQYHQLTLFLSQYRGYQLRGGWQTVPTMPLLRPGDSHQHVPFLRARLISENPSLNLIEAEQATIYDGQLVETVKQFQARHGLKIDGIVGSETRAALNQSVDDLITKIRVNLERFRWLPDDLGKRYLLINLGSHQLTAVEDGQIKLNMKVIVGKSQRATPSFNSAMTHLVINPYWNVPHKLARRDLLPKQQANPDYFFLNEFNLFLRNAEVHTPVDPYRINWDEVSALSSEFPYRLQQRPGELNALGRLKFMFPNPWNIYLHDTPDKALFSENQRNFSSGCIRVEDPLALGQFSLNENNAQSWLQSQIDSGQNRGRKLETPLPVYAVYFTIWPDQGEVRFSPDPYGRDSTIAKRL</sequence>
<evidence type="ECO:0000256" key="3">
    <source>
        <dbReference type="ARBA" id="ARBA00022679"/>
    </source>
</evidence>
<dbReference type="GO" id="GO:0016740">
    <property type="term" value="F:transferase activity"/>
    <property type="evidence" value="ECO:0007669"/>
    <property type="project" value="UniProtKB-KW"/>
</dbReference>
<proteinExistence type="inferred from homology"/>
<accession>A0A0A0BET5</accession>
<dbReference type="PROSITE" id="PS52029">
    <property type="entry name" value="LD_TPASE"/>
    <property type="match status" value="1"/>
</dbReference>
<evidence type="ECO:0000313" key="10">
    <source>
        <dbReference type="Proteomes" id="UP000029999"/>
    </source>
</evidence>
<keyword evidence="6 7" id="KW-0961">Cell wall biogenesis/degradation</keyword>
<keyword evidence="5 7" id="KW-0573">Peptidoglycan synthesis</keyword>
<dbReference type="PANTHER" id="PTHR41533">
    <property type="entry name" value="L,D-TRANSPEPTIDASE HI_1667-RELATED"/>
    <property type="match status" value="1"/>
</dbReference>
<dbReference type="Pfam" id="PF03734">
    <property type="entry name" value="YkuD"/>
    <property type="match status" value="1"/>
</dbReference>
<dbReference type="Gene3D" id="1.10.101.10">
    <property type="entry name" value="PGBD-like superfamily/PGBD"/>
    <property type="match status" value="1"/>
</dbReference>
<dbReference type="InterPro" id="IPR036366">
    <property type="entry name" value="PGBDSf"/>
</dbReference>
<protein>
    <submittedName>
        <fullName evidence="9">L,D-transpeptidase YcbB</fullName>
    </submittedName>
</protein>
<evidence type="ECO:0000256" key="1">
    <source>
        <dbReference type="ARBA" id="ARBA00004752"/>
    </source>
</evidence>
<dbReference type="InterPro" id="IPR002477">
    <property type="entry name" value="Peptidoglycan-bd-like"/>
</dbReference>
<dbReference type="CDD" id="cd16913">
    <property type="entry name" value="YkuD_like"/>
    <property type="match status" value="1"/>
</dbReference>
<feature type="active site" description="Proton donor/acceptor" evidence="7">
    <location>
        <position position="410"/>
    </location>
</feature>
<dbReference type="PANTHER" id="PTHR41533:SF2">
    <property type="entry name" value="BLR7131 PROTEIN"/>
    <property type="match status" value="1"/>
</dbReference>
<dbReference type="GO" id="GO:0008360">
    <property type="term" value="P:regulation of cell shape"/>
    <property type="evidence" value="ECO:0007669"/>
    <property type="project" value="UniProtKB-UniRule"/>
</dbReference>
<evidence type="ECO:0000256" key="7">
    <source>
        <dbReference type="PROSITE-ProRule" id="PRU01373"/>
    </source>
</evidence>
<evidence type="ECO:0000256" key="2">
    <source>
        <dbReference type="ARBA" id="ARBA00005992"/>
    </source>
</evidence>
<dbReference type="GO" id="GO:0004180">
    <property type="term" value="F:carboxypeptidase activity"/>
    <property type="evidence" value="ECO:0007669"/>
    <property type="project" value="UniProtKB-ARBA"/>
</dbReference>
<comment type="similarity">
    <text evidence="2">Belongs to the YkuD family.</text>
</comment>
<dbReference type="InterPro" id="IPR005490">
    <property type="entry name" value="LD_TPept_cat_dom"/>
</dbReference>